<dbReference type="GO" id="GO:0050416">
    <property type="term" value="F:formimidoylglutamate deiminase activity"/>
    <property type="evidence" value="ECO:0007669"/>
    <property type="project" value="UniProtKB-EC"/>
</dbReference>
<gene>
    <name evidence="3" type="ORF">JIG36_25145</name>
</gene>
<comment type="caution">
    <text evidence="3">The sequence shown here is derived from an EMBL/GenBank/DDBJ whole genome shotgun (WGS) entry which is preliminary data.</text>
</comment>
<evidence type="ECO:0000313" key="3">
    <source>
        <dbReference type="EMBL" id="MBM2618849.1"/>
    </source>
</evidence>
<keyword evidence="1 3" id="KW-0378">Hydrolase</keyword>
<dbReference type="InterPro" id="IPR050287">
    <property type="entry name" value="MTA/SAH_deaminase"/>
</dbReference>
<dbReference type="SUPFAM" id="SSF51556">
    <property type="entry name" value="Metallo-dependent hydrolases"/>
    <property type="match status" value="1"/>
</dbReference>
<dbReference type="Proteomes" id="UP000632138">
    <property type="component" value="Unassembled WGS sequence"/>
</dbReference>
<evidence type="ECO:0000313" key="4">
    <source>
        <dbReference type="Proteomes" id="UP000632138"/>
    </source>
</evidence>
<dbReference type="Pfam" id="PF01979">
    <property type="entry name" value="Amidohydro_1"/>
    <property type="match status" value="1"/>
</dbReference>
<dbReference type="PANTHER" id="PTHR43794">
    <property type="entry name" value="AMINOHYDROLASE SSNA-RELATED"/>
    <property type="match status" value="1"/>
</dbReference>
<dbReference type="InterPro" id="IPR032466">
    <property type="entry name" value="Metal_Hydrolase"/>
</dbReference>
<dbReference type="EMBL" id="JAENHP010000008">
    <property type="protein sequence ID" value="MBM2618849.1"/>
    <property type="molecule type" value="Genomic_DNA"/>
</dbReference>
<dbReference type="InterPro" id="IPR006680">
    <property type="entry name" value="Amidohydro-rel"/>
</dbReference>
<keyword evidence="4" id="KW-1185">Reference proteome</keyword>
<dbReference type="RefSeq" id="WP_203378856.1">
    <property type="nucleotide sequence ID" value="NZ_JAENHP010000008.1"/>
</dbReference>
<dbReference type="InterPro" id="IPR011059">
    <property type="entry name" value="Metal-dep_hydrolase_composite"/>
</dbReference>
<feature type="domain" description="Amidohydrolase-related" evidence="2">
    <location>
        <begin position="59"/>
        <end position="419"/>
    </location>
</feature>
<organism evidence="3 4">
    <name type="scientific">Paractinoplanes ovalisporus</name>
    <dbReference type="NCBI Taxonomy" id="2810368"/>
    <lineage>
        <taxon>Bacteria</taxon>
        <taxon>Bacillati</taxon>
        <taxon>Actinomycetota</taxon>
        <taxon>Actinomycetes</taxon>
        <taxon>Micromonosporales</taxon>
        <taxon>Micromonosporaceae</taxon>
        <taxon>Paractinoplanes</taxon>
    </lineage>
</organism>
<evidence type="ECO:0000259" key="2">
    <source>
        <dbReference type="Pfam" id="PF01979"/>
    </source>
</evidence>
<dbReference type="NCBIfam" id="TIGR02022">
    <property type="entry name" value="hutF"/>
    <property type="match status" value="1"/>
</dbReference>
<accession>A0ABS2AG92</accession>
<dbReference type="InterPro" id="IPR010252">
    <property type="entry name" value="HutF"/>
</dbReference>
<dbReference type="SUPFAM" id="SSF51338">
    <property type="entry name" value="Composite domain of metallo-dependent hydrolases"/>
    <property type="match status" value="1"/>
</dbReference>
<dbReference type="EC" id="3.5.3.13" evidence="3"/>
<dbReference type="NCBIfam" id="NF006681">
    <property type="entry name" value="PRK09229.1-2"/>
    <property type="match status" value="1"/>
</dbReference>
<dbReference type="Gene3D" id="3.20.20.140">
    <property type="entry name" value="Metal-dependent hydrolases"/>
    <property type="match status" value="1"/>
</dbReference>
<evidence type="ECO:0000256" key="1">
    <source>
        <dbReference type="ARBA" id="ARBA00022801"/>
    </source>
</evidence>
<dbReference type="Gene3D" id="2.30.40.10">
    <property type="entry name" value="Urease, subunit C, domain 1"/>
    <property type="match status" value="1"/>
</dbReference>
<protein>
    <submittedName>
        <fullName evidence="3">Formimidoylglutamate deiminase</fullName>
        <ecNumber evidence="3">3.5.3.13</ecNumber>
    </submittedName>
</protein>
<proteinExistence type="predicted"/>
<dbReference type="PANTHER" id="PTHR43794:SF11">
    <property type="entry name" value="AMIDOHYDROLASE-RELATED DOMAIN-CONTAINING PROTEIN"/>
    <property type="match status" value="1"/>
</dbReference>
<reference evidence="3 4" key="1">
    <citation type="submission" date="2021-01" db="EMBL/GenBank/DDBJ databases">
        <title>Actinoplanes sp. nov. LDG1-06 isolated from lichen.</title>
        <authorList>
            <person name="Saeng-In P."/>
            <person name="Phongsopitanun W."/>
            <person name="Kanchanasin P."/>
            <person name="Yuki M."/>
            <person name="Kudo T."/>
            <person name="Ohkuma M."/>
            <person name="Tanasupawat S."/>
        </authorList>
    </citation>
    <scope>NUCLEOTIDE SEQUENCE [LARGE SCALE GENOMIC DNA]</scope>
    <source>
        <strain evidence="3 4">LDG1-06</strain>
    </source>
</reference>
<name>A0ABS2AG92_9ACTN</name>
<sequence length="456" mass="47884">MTVYFAPYAWTGGTLARNVHIEVADGVITAVSIPDGGGGKGESATGSGADEPVVKLDGLVLPGFANAHSHAFHRALRGRTHAGGGSFWTWRDLMYQVAGNLDPDRYYALARAVYGEMALAGITAVGEFHYLHHGPDGTPYDDPNAMGHALVAAAADAGIRITLLDTLYLTAGVDGKPLEGVQRRFGDGDLDGWSTRTDLLKAAPHSKIGAALHSVRAVPAAYMSTFAHRTDGLPVHVHLAEQRAENEQCQAVHGCTPAELLEAHGVWQPMTVAVHATHLTDRDIDILGDHHVCFCPTTERDLADGIGPARRLADAGSRLSLGSDSHAVIDQFEELRGLEMNDRLATEQRGRFAPGDLIAAAANHESIGWFDAGEIAVGKRADLVCVSLDSVRTAGADPAQAVLAATAADITHVIADGRLIVENGRHTSIDVPGALSETIAALTDATPETNSGTGAA</sequence>